<evidence type="ECO:0000313" key="2">
    <source>
        <dbReference type="EMBL" id="CAJ1973662.1"/>
    </source>
</evidence>
<feature type="transmembrane region" description="Helical" evidence="1">
    <location>
        <begin position="12"/>
        <end position="32"/>
    </location>
</feature>
<keyword evidence="1" id="KW-0472">Membrane</keyword>
<dbReference type="Gramene" id="rna-AYBTSS11_LOCUS25726">
    <property type="protein sequence ID" value="CAJ1973662.1"/>
    <property type="gene ID" value="gene-AYBTSS11_LOCUS25726"/>
</dbReference>
<dbReference type="AlphaFoldDB" id="A0AA86SVP0"/>
<protein>
    <submittedName>
        <fullName evidence="2">Uncharacterized protein</fullName>
    </submittedName>
</protein>
<gene>
    <name evidence="2" type="ORF">AYBTSS11_LOCUS25726</name>
</gene>
<keyword evidence="3" id="KW-1185">Reference proteome</keyword>
<organism evidence="2 3">
    <name type="scientific">Sphenostylis stenocarpa</name>
    <dbReference type="NCBI Taxonomy" id="92480"/>
    <lineage>
        <taxon>Eukaryota</taxon>
        <taxon>Viridiplantae</taxon>
        <taxon>Streptophyta</taxon>
        <taxon>Embryophyta</taxon>
        <taxon>Tracheophyta</taxon>
        <taxon>Spermatophyta</taxon>
        <taxon>Magnoliopsida</taxon>
        <taxon>eudicotyledons</taxon>
        <taxon>Gunneridae</taxon>
        <taxon>Pentapetalae</taxon>
        <taxon>rosids</taxon>
        <taxon>fabids</taxon>
        <taxon>Fabales</taxon>
        <taxon>Fabaceae</taxon>
        <taxon>Papilionoideae</taxon>
        <taxon>50 kb inversion clade</taxon>
        <taxon>NPAAA clade</taxon>
        <taxon>indigoferoid/millettioid clade</taxon>
        <taxon>Phaseoleae</taxon>
        <taxon>Sphenostylis</taxon>
    </lineage>
</organism>
<keyword evidence="1" id="KW-1133">Transmembrane helix</keyword>
<dbReference type="EMBL" id="OY731406">
    <property type="protein sequence ID" value="CAJ1973662.1"/>
    <property type="molecule type" value="Genomic_DNA"/>
</dbReference>
<accession>A0AA86SVP0</accession>
<dbReference type="Proteomes" id="UP001189624">
    <property type="component" value="Chromosome 9"/>
</dbReference>
<evidence type="ECO:0000256" key="1">
    <source>
        <dbReference type="SAM" id="Phobius"/>
    </source>
</evidence>
<sequence length="91" mass="10198">MACEVGPGLFDAFANMAGELVGGVVEVVVALCDRNKPRRKRFTQEMKNSENSEIEPCRLETAEELRRKKQLTVALANGRVDRGVDHMTLFF</sequence>
<reference evidence="2" key="1">
    <citation type="submission" date="2023-10" db="EMBL/GenBank/DDBJ databases">
        <authorList>
            <person name="Domelevo Entfellner J.-B."/>
        </authorList>
    </citation>
    <scope>NUCLEOTIDE SEQUENCE</scope>
</reference>
<evidence type="ECO:0000313" key="3">
    <source>
        <dbReference type="Proteomes" id="UP001189624"/>
    </source>
</evidence>
<keyword evidence="1" id="KW-0812">Transmembrane</keyword>
<name>A0AA86SVP0_9FABA</name>
<proteinExistence type="predicted"/>